<evidence type="ECO:0000313" key="2">
    <source>
        <dbReference type="EMBL" id="MDQ7247016.1"/>
    </source>
</evidence>
<protein>
    <recommendedName>
        <fullName evidence="4">Protoheme IX farnesyltransferase</fullName>
    </recommendedName>
</protein>
<dbReference type="RefSeq" id="WP_379954426.1">
    <property type="nucleotide sequence ID" value="NZ_JAUYVI010000002.1"/>
</dbReference>
<evidence type="ECO:0000256" key="1">
    <source>
        <dbReference type="SAM" id="Phobius"/>
    </source>
</evidence>
<evidence type="ECO:0008006" key="4">
    <source>
        <dbReference type="Google" id="ProtNLM"/>
    </source>
</evidence>
<feature type="transmembrane region" description="Helical" evidence="1">
    <location>
        <begin position="17"/>
        <end position="36"/>
    </location>
</feature>
<keyword evidence="1" id="KW-0812">Transmembrane</keyword>
<accession>A0ABU0YIY3</accession>
<sequence>MNAQLTEKQKRLRQRNWALLAALVAFVVLVYVVTIVKMKGG</sequence>
<evidence type="ECO:0000313" key="3">
    <source>
        <dbReference type="Proteomes" id="UP001230156"/>
    </source>
</evidence>
<keyword evidence="1" id="KW-0472">Membrane</keyword>
<reference evidence="3" key="1">
    <citation type="submission" date="2023-08" db="EMBL/GenBank/DDBJ databases">
        <title>Rhodospirillaceae gen. nov., a novel taxon isolated from the Yangtze River Yuezi River estuary sludge.</title>
        <authorList>
            <person name="Ruan L."/>
        </authorList>
    </citation>
    <scope>NUCLEOTIDE SEQUENCE [LARGE SCALE GENOMIC DNA]</scope>
    <source>
        <strain evidence="3">R-7</strain>
    </source>
</reference>
<organism evidence="2 3">
    <name type="scientific">Dongia sedimenti</name>
    <dbReference type="NCBI Taxonomy" id="3064282"/>
    <lineage>
        <taxon>Bacteria</taxon>
        <taxon>Pseudomonadati</taxon>
        <taxon>Pseudomonadota</taxon>
        <taxon>Alphaproteobacteria</taxon>
        <taxon>Rhodospirillales</taxon>
        <taxon>Dongiaceae</taxon>
        <taxon>Dongia</taxon>
    </lineage>
</organism>
<proteinExistence type="predicted"/>
<dbReference type="EMBL" id="JAUYVI010000002">
    <property type="protein sequence ID" value="MDQ7247016.1"/>
    <property type="molecule type" value="Genomic_DNA"/>
</dbReference>
<keyword evidence="3" id="KW-1185">Reference proteome</keyword>
<keyword evidence="1" id="KW-1133">Transmembrane helix</keyword>
<dbReference type="Proteomes" id="UP001230156">
    <property type="component" value="Unassembled WGS sequence"/>
</dbReference>
<name>A0ABU0YIY3_9PROT</name>
<comment type="caution">
    <text evidence="2">The sequence shown here is derived from an EMBL/GenBank/DDBJ whole genome shotgun (WGS) entry which is preliminary data.</text>
</comment>
<gene>
    <name evidence="2" type="ORF">Q8A70_05040</name>
</gene>